<dbReference type="GO" id="GO:0010468">
    <property type="term" value="P:regulation of gene expression"/>
    <property type="evidence" value="ECO:0007669"/>
    <property type="project" value="UniProtKB-ARBA"/>
</dbReference>
<gene>
    <name evidence="8" type="ORF">PHAECO_LOCUS2461</name>
</gene>
<evidence type="ECO:0000256" key="3">
    <source>
        <dbReference type="ARBA" id="ARBA00023125"/>
    </source>
</evidence>
<dbReference type="PANTHER" id="PTHR21654">
    <property type="entry name" value="FI21293P1"/>
    <property type="match status" value="1"/>
</dbReference>
<dbReference type="AlphaFoldDB" id="A0A9P0GQ47"/>
<keyword evidence="5" id="KW-0539">Nucleus</keyword>
<reference evidence="8" key="1">
    <citation type="submission" date="2022-01" db="EMBL/GenBank/DDBJ databases">
        <authorList>
            <person name="King R."/>
        </authorList>
    </citation>
    <scope>NUCLEOTIDE SEQUENCE</scope>
</reference>
<dbReference type="Proteomes" id="UP001153737">
    <property type="component" value="Chromosome 11"/>
</dbReference>
<evidence type="ECO:0000256" key="2">
    <source>
        <dbReference type="ARBA" id="ARBA00023015"/>
    </source>
</evidence>
<keyword evidence="2" id="KW-0805">Transcription regulation</keyword>
<evidence type="ECO:0000256" key="6">
    <source>
        <dbReference type="SAM" id="MobiDB-lite"/>
    </source>
</evidence>
<evidence type="ECO:0000256" key="4">
    <source>
        <dbReference type="ARBA" id="ARBA00023163"/>
    </source>
</evidence>
<dbReference type="PROSITE" id="PS00028">
    <property type="entry name" value="ZINC_FINGER_C2H2_1"/>
    <property type="match status" value="1"/>
</dbReference>
<organism evidence="8 9">
    <name type="scientific">Phaedon cochleariae</name>
    <name type="common">Mustard beetle</name>
    <dbReference type="NCBI Taxonomy" id="80249"/>
    <lineage>
        <taxon>Eukaryota</taxon>
        <taxon>Metazoa</taxon>
        <taxon>Ecdysozoa</taxon>
        <taxon>Arthropoda</taxon>
        <taxon>Hexapoda</taxon>
        <taxon>Insecta</taxon>
        <taxon>Pterygota</taxon>
        <taxon>Neoptera</taxon>
        <taxon>Endopterygota</taxon>
        <taxon>Coleoptera</taxon>
        <taxon>Polyphaga</taxon>
        <taxon>Cucujiformia</taxon>
        <taxon>Chrysomeloidea</taxon>
        <taxon>Chrysomelidae</taxon>
        <taxon>Chrysomelinae</taxon>
        <taxon>Chrysomelini</taxon>
        <taxon>Phaedon</taxon>
    </lineage>
</organism>
<comment type="subcellular location">
    <subcellularLocation>
        <location evidence="1">Nucleus</location>
    </subcellularLocation>
</comment>
<evidence type="ECO:0000256" key="5">
    <source>
        <dbReference type="ARBA" id="ARBA00023242"/>
    </source>
</evidence>
<feature type="region of interest" description="Disordered" evidence="6">
    <location>
        <begin position="206"/>
        <end position="239"/>
    </location>
</feature>
<feature type="compositionally biased region" description="Polar residues" evidence="6">
    <location>
        <begin position="206"/>
        <end position="222"/>
    </location>
</feature>
<keyword evidence="4" id="KW-0804">Transcription</keyword>
<sequence>MINWKRNTKLNFVESSLPRIARMTDEVAVGSILYICNICDHNCPDPQLMTDHMRQNHSFPTESDALNAVTAYMVQEASESSASTFTPSTSSTVNTENKLWPREATLGLIRLVEEYDGQFQKSVKKHVWTKISTILNSKMAIGVSWQQCDTKWKSLKKTYKDVKDHNSTSGKNRRKWEFYDEMHKILFNKPEISAPATCSSHAGLITDQQSEPTSPCSAPNKENMSESTPSTSSETFESNFIRKRKIAANAVERRHREKMQRQDRFLDSFEDFVKTYKSKN</sequence>
<dbReference type="EMBL" id="OU896717">
    <property type="protein sequence ID" value="CAH1118232.1"/>
    <property type="molecule type" value="Genomic_DNA"/>
</dbReference>
<name>A0A9P0GQ47_PHACE</name>
<keyword evidence="9" id="KW-1185">Reference proteome</keyword>
<dbReference type="Pfam" id="PF13837">
    <property type="entry name" value="Myb_DNA-bind_4"/>
    <property type="match status" value="1"/>
</dbReference>
<keyword evidence="3" id="KW-0238">DNA-binding</keyword>
<evidence type="ECO:0000256" key="1">
    <source>
        <dbReference type="ARBA" id="ARBA00004123"/>
    </source>
</evidence>
<evidence type="ECO:0000313" key="8">
    <source>
        <dbReference type="EMBL" id="CAH1118232.1"/>
    </source>
</evidence>
<dbReference type="PANTHER" id="PTHR21654:SF84">
    <property type="entry name" value="SI:DKEY-66I24.7"/>
    <property type="match status" value="1"/>
</dbReference>
<dbReference type="GO" id="GO:0005634">
    <property type="term" value="C:nucleus"/>
    <property type="evidence" value="ECO:0007669"/>
    <property type="project" value="UniProtKB-SubCell"/>
</dbReference>
<reference evidence="8" key="2">
    <citation type="submission" date="2022-10" db="EMBL/GenBank/DDBJ databases">
        <authorList>
            <consortium name="ENA_rothamsted_submissions"/>
            <consortium name="culmorum"/>
            <person name="King R."/>
        </authorList>
    </citation>
    <scope>NUCLEOTIDE SEQUENCE</scope>
</reference>
<protein>
    <recommendedName>
        <fullName evidence="7">C2H2-type domain-containing protein</fullName>
    </recommendedName>
</protein>
<accession>A0A9P0GQ47</accession>
<dbReference type="OrthoDB" id="676304at2759"/>
<dbReference type="Gene3D" id="1.10.10.60">
    <property type="entry name" value="Homeodomain-like"/>
    <property type="match status" value="1"/>
</dbReference>
<evidence type="ECO:0000259" key="7">
    <source>
        <dbReference type="PROSITE" id="PS00028"/>
    </source>
</evidence>
<dbReference type="GO" id="GO:0003677">
    <property type="term" value="F:DNA binding"/>
    <property type="evidence" value="ECO:0007669"/>
    <property type="project" value="UniProtKB-KW"/>
</dbReference>
<dbReference type="InterPro" id="IPR044822">
    <property type="entry name" value="Myb_DNA-bind_4"/>
</dbReference>
<feature type="compositionally biased region" description="Low complexity" evidence="6">
    <location>
        <begin position="225"/>
        <end position="238"/>
    </location>
</feature>
<feature type="domain" description="C2H2-type" evidence="7">
    <location>
        <begin position="36"/>
        <end position="57"/>
    </location>
</feature>
<dbReference type="InterPro" id="IPR013087">
    <property type="entry name" value="Znf_C2H2_type"/>
</dbReference>
<proteinExistence type="predicted"/>
<evidence type="ECO:0000313" key="9">
    <source>
        <dbReference type="Proteomes" id="UP001153737"/>
    </source>
</evidence>